<dbReference type="Proteomes" id="UP000069940">
    <property type="component" value="Unassembled WGS sequence"/>
</dbReference>
<evidence type="ECO:0000256" key="6">
    <source>
        <dbReference type="ARBA" id="ARBA00022840"/>
    </source>
</evidence>
<evidence type="ECO:0000256" key="5">
    <source>
        <dbReference type="ARBA" id="ARBA00022777"/>
    </source>
</evidence>
<dbReference type="InterPro" id="IPR000719">
    <property type="entry name" value="Prot_kinase_dom"/>
</dbReference>
<dbReference type="PROSITE" id="PS50011">
    <property type="entry name" value="PROTEIN_KINASE_DOM"/>
    <property type="match status" value="1"/>
</dbReference>
<evidence type="ECO:0000313" key="13">
    <source>
        <dbReference type="EnsemblMetazoa" id="AALFPA23_017165.P25035"/>
    </source>
</evidence>
<accession>A0ABM1ZCC7</accession>
<dbReference type="Pfam" id="PF00069">
    <property type="entry name" value="Pkinase"/>
    <property type="match status" value="2"/>
</dbReference>
<dbReference type="Gene3D" id="3.30.200.20">
    <property type="entry name" value="Phosphorylase Kinase, domain 1"/>
    <property type="match status" value="1"/>
</dbReference>
<organism evidence="13 14">
    <name type="scientific">Aedes albopictus</name>
    <name type="common">Asian tiger mosquito</name>
    <name type="synonym">Stegomyia albopicta</name>
    <dbReference type="NCBI Taxonomy" id="7160"/>
    <lineage>
        <taxon>Eukaryota</taxon>
        <taxon>Metazoa</taxon>
        <taxon>Ecdysozoa</taxon>
        <taxon>Arthropoda</taxon>
        <taxon>Hexapoda</taxon>
        <taxon>Insecta</taxon>
        <taxon>Pterygota</taxon>
        <taxon>Neoptera</taxon>
        <taxon>Endopterygota</taxon>
        <taxon>Diptera</taxon>
        <taxon>Nematocera</taxon>
        <taxon>Culicoidea</taxon>
        <taxon>Culicidae</taxon>
        <taxon>Culicinae</taxon>
        <taxon>Aedini</taxon>
        <taxon>Aedes</taxon>
        <taxon>Stegomyia</taxon>
    </lineage>
</organism>
<dbReference type="InterPro" id="IPR051334">
    <property type="entry name" value="SRPK"/>
</dbReference>
<dbReference type="GeneID" id="109433278"/>
<keyword evidence="5" id="KW-0418">Kinase</keyword>
<dbReference type="SMART" id="SM00220">
    <property type="entry name" value="S_TKc"/>
    <property type="match status" value="1"/>
</dbReference>
<name>A0ABM1ZCC7_AEDAL</name>
<proteinExistence type="inferred from homology"/>
<dbReference type="Gene3D" id="1.10.510.10">
    <property type="entry name" value="Transferase(Phosphotransferase) domain 1"/>
    <property type="match status" value="1"/>
</dbReference>
<keyword evidence="2 10" id="KW-0723">Serine/threonine-protein kinase</keyword>
<feature type="compositionally biased region" description="Basic and acidic residues" evidence="11">
    <location>
        <begin position="212"/>
        <end position="252"/>
    </location>
</feature>
<evidence type="ECO:0000256" key="10">
    <source>
        <dbReference type="RuleBase" id="RU000304"/>
    </source>
</evidence>
<reference evidence="13" key="2">
    <citation type="submission" date="2025-05" db="UniProtKB">
        <authorList>
            <consortium name="EnsemblMetazoa"/>
        </authorList>
    </citation>
    <scope>IDENTIFICATION</scope>
    <source>
        <strain evidence="13">Foshan</strain>
    </source>
</reference>
<dbReference type="PROSITE" id="PS00108">
    <property type="entry name" value="PROTEIN_KINASE_ST"/>
    <property type="match status" value="1"/>
</dbReference>
<keyword evidence="14" id="KW-1185">Reference proteome</keyword>
<dbReference type="CDD" id="cd14136">
    <property type="entry name" value="STKc_SRPK"/>
    <property type="match status" value="1"/>
</dbReference>
<dbReference type="EnsemblMetazoa" id="AALFPA23_017165.R25035">
    <property type="protein sequence ID" value="AALFPA23_017165.P25035"/>
    <property type="gene ID" value="AALFPA23_017165"/>
</dbReference>
<sequence>MEVSTSELEPKGTSKQSIDNRDEKFPEKPEEERQESPNDYRWGGYHPVQPGDVFQERYQVIRKLGWGYFSTVWLCRDLQGERYVALKIVKSEKIYTETAEDEIEILKAVREADPGDPKRQKVVELLDDFRISGENGTHVCMVFEVLGCDVLKLIVKSEYKGLPVPNVKSIVRQVLEGLDYLHTKCKVIHTDIKPENILLCVDDEYVRKLADESSELPKETHSRTSVNEQKEVETVVEKVEDLQIESSKREPCPDSPKPSDTQSNKDPAFTVCDSFEIKIADLGNACRIDKHYTEDIQTREYRSPEVIIESGYDTAADIWSVACMAFELATGEHLFDSAESDRGSSADDTDDSDEDGCDDIHLASMIELLGPIPKRIALSGKKSRDLFNSKGKLRGVKDVKPWALDAMLRERYGWNQQDADDFSEFLRPMLEYDPKERATAVDCLVHRWLLDCFKC</sequence>
<evidence type="ECO:0000259" key="12">
    <source>
        <dbReference type="PROSITE" id="PS50011"/>
    </source>
</evidence>
<dbReference type="SUPFAM" id="SSF56112">
    <property type="entry name" value="Protein kinase-like (PK-like)"/>
    <property type="match status" value="1"/>
</dbReference>
<keyword evidence="4 9" id="KW-0547">Nucleotide-binding</keyword>
<dbReference type="EC" id="2.7.11.1" evidence="1"/>
<dbReference type="PROSITE" id="PS00107">
    <property type="entry name" value="PROTEIN_KINASE_ATP"/>
    <property type="match status" value="1"/>
</dbReference>
<comment type="catalytic activity">
    <reaction evidence="7">
        <text>L-threonyl-[protein] + ATP = O-phospho-L-threonyl-[protein] + ADP + H(+)</text>
        <dbReference type="Rhea" id="RHEA:46608"/>
        <dbReference type="Rhea" id="RHEA-COMP:11060"/>
        <dbReference type="Rhea" id="RHEA-COMP:11605"/>
        <dbReference type="ChEBI" id="CHEBI:15378"/>
        <dbReference type="ChEBI" id="CHEBI:30013"/>
        <dbReference type="ChEBI" id="CHEBI:30616"/>
        <dbReference type="ChEBI" id="CHEBI:61977"/>
        <dbReference type="ChEBI" id="CHEBI:456216"/>
        <dbReference type="EC" id="2.7.11.1"/>
    </reaction>
</comment>
<evidence type="ECO:0000313" key="14">
    <source>
        <dbReference type="Proteomes" id="UP000069940"/>
    </source>
</evidence>
<feature type="domain" description="Protein kinase" evidence="12">
    <location>
        <begin position="58"/>
        <end position="449"/>
    </location>
</feature>
<evidence type="ECO:0000256" key="9">
    <source>
        <dbReference type="PROSITE-ProRule" id="PRU10141"/>
    </source>
</evidence>
<dbReference type="InterPro" id="IPR008271">
    <property type="entry name" value="Ser/Thr_kinase_AS"/>
</dbReference>
<feature type="compositionally biased region" description="Basic and acidic residues" evidence="11">
    <location>
        <begin position="8"/>
        <end position="38"/>
    </location>
</feature>
<dbReference type="InterPro" id="IPR017441">
    <property type="entry name" value="Protein_kinase_ATP_BS"/>
</dbReference>
<evidence type="ECO:0000256" key="7">
    <source>
        <dbReference type="ARBA" id="ARBA00047899"/>
    </source>
</evidence>
<evidence type="ECO:0000256" key="3">
    <source>
        <dbReference type="ARBA" id="ARBA00022679"/>
    </source>
</evidence>
<evidence type="ECO:0000256" key="11">
    <source>
        <dbReference type="SAM" id="MobiDB-lite"/>
    </source>
</evidence>
<evidence type="ECO:0000256" key="8">
    <source>
        <dbReference type="ARBA" id="ARBA00048679"/>
    </source>
</evidence>
<comment type="catalytic activity">
    <reaction evidence="8">
        <text>L-seryl-[protein] + ATP = O-phospho-L-seryl-[protein] + ADP + H(+)</text>
        <dbReference type="Rhea" id="RHEA:17989"/>
        <dbReference type="Rhea" id="RHEA-COMP:9863"/>
        <dbReference type="Rhea" id="RHEA-COMP:11604"/>
        <dbReference type="ChEBI" id="CHEBI:15378"/>
        <dbReference type="ChEBI" id="CHEBI:29999"/>
        <dbReference type="ChEBI" id="CHEBI:30616"/>
        <dbReference type="ChEBI" id="CHEBI:83421"/>
        <dbReference type="ChEBI" id="CHEBI:456216"/>
        <dbReference type="EC" id="2.7.11.1"/>
    </reaction>
</comment>
<evidence type="ECO:0000256" key="2">
    <source>
        <dbReference type="ARBA" id="ARBA00022527"/>
    </source>
</evidence>
<feature type="binding site" evidence="9">
    <location>
        <position position="87"/>
    </location>
    <ligand>
        <name>ATP</name>
        <dbReference type="ChEBI" id="CHEBI:30616"/>
    </ligand>
</feature>
<reference evidence="14" key="1">
    <citation type="journal article" date="2015" name="Proc. Natl. Acad. Sci. U.S.A.">
        <title>Genome sequence of the Asian Tiger mosquito, Aedes albopictus, reveals insights into its biology, genetics, and evolution.</title>
        <authorList>
            <person name="Chen X.G."/>
            <person name="Jiang X."/>
            <person name="Gu J."/>
            <person name="Xu M."/>
            <person name="Wu Y."/>
            <person name="Deng Y."/>
            <person name="Zhang C."/>
            <person name="Bonizzoni M."/>
            <person name="Dermauw W."/>
            <person name="Vontas J."/>
            <person name="Armbruster P."/>
            <person name="Huang X."/>
            <person name="Yang Y."/>
            <person name="Zhang H."/>
            <person name="He W."/>
            <person name="Peng H."/>
            <person name="Liu Y."/>
            <person name="Wu K."/>
            <person name="Chen J."/>
            <person name="Lirakis M."/>
            <person name="Topalis P."/>
            <person name="Van Leeuwen T."/>
            <person name="Hall A.B."/>
            <person name="Jiang X."/>
            <person name="Thorpe C."/>
            <person name="Mueller R.L."/>
            <person name="Sun C."/>
            <person name="Waterhouse R.M."/>
            <person name="Yan G."/>
            <person name="Tu Z.J."/>
            <person name="Fang X."/>
            <person name="James A.A."/>
        </authorList>
    </citation>
    <scope>NUCLEOTIDE SEQUENCE [LARGE SCALE GENOMIC DNA]</scope>
    <source>
        <strain evidence="14">Foshan</strain>
    </source>
</reference>
<dbReference type="RefSeq" id="XP_019565253.3">
    <property type="nucleotide sequence ID" value="XM_019709708.3"/>
</dbReference>
<feature type="region of interest" description="Disordered" evidence="11">
    <location>
        <begin position="212"/>
        <end position="266"/>
    </location>
</feature>
<protein>
    <recommendedName>
        <fullName evidence="1">non-specific serine/threonine protein kinase</fullName>
        <ecNumber evidence="1">2.7.11.1</ecNumber>
    </recommendedName>
</protein>
<feature type="region of interest" description="Disordered" evidence="11">
    <location>
        <begin position="1"/>
        <end position="45"/>
    </location>
</feature>
<evidence type="ECO:0000256" key="1">
    <source>
        <dbReference type="ARBA" id="ARBA00012513"/>
    </source>
</evidence>
<evidence type="ECO:0000256" key="4">
    <source>
        <dbReference type="ARBA" id="ARBA00022741"/>
    </source>
</evidence>
<dbReference type="InterPro" id="IPR011009">
    <property type="entry name" value="Kinase-like_dom_sf"/>
</dbReference>
<keyword evidence="3" id="KW-0808">Transferase</keyword>
<dbReference type="PANTHER" id="PTHR47634">
    <property type="entry name" value="PROTEIN KINASE DOMAIN-CONTAINING PROTEIN-RELATED"/>
    <property type="match status" value="1"/>
</dbReference>
<comment type="similarity">
    <text evidence="10">Belongs to the protein kinase superfamily.</text>
</comment>
<keyword evidence="6 9" id="KW-0067">ATP-binding</keyword>
<dbReference type="PANTHER" id="PTHR47634:SF9">
    <property type="entry name" value="PROTEIN KINASE DOMAIN-CONTAINING PROTEIN-RELATED"/>
    <property type="match status" value="1"/>
</dbReference>